<comment type="caution">
    <text evidence="3">The sequence shown here is derived from an EMBL/GenBank/DDBJ whole genome shotgun (WGS) entry which is preliminary data.</text>
</comment>
<sequence length="387" mass="43865">MQAAVSFLYPAVLVLLSTLADAYEIAFFPYFLGLFYGADPTPPILWSVYPRFSCNAVSFEGYPPNNRYTQNILVRTAADGIGPPKAIMFYESDPGHPDPCGADKQELLGVFYPDKPSQQILPTESRGSITHWRELDEKSPEWELVKRDELLPGDVLRWNWNDHIWDLEPETIRNEVFDADQAYHTVDESDRSNPDTGAFLDNSQSDSTSPGLSTGGGNVHANFNPLWTPQQEVPDADVHAPSYRDYRNWRMREAGEYRPIPRSFLAKYTYDQLRRMGYVVDAEMEARLNAELDMEQARRKDAENFYENLRMSQFPGGDQFLEDLIWGWSPAGNEQPGDTLDSQLATEVGTLDNDMAPVQGQPAEYDADRSEVNTEYTTGFSPEPRSS</sequence>
<feature type="chain" id="PRO_5043720922" evidence="2">
    <location>
        <begin position="23"/>
        <end position="387"/>
    </location>
</feature>
<feature type="compositionally biased region" description="Polar residues" evidence="1">
    <location>
        <begin position="373"/>
        <end position="387"/>
    </location>
</feature>
<evidence type="ECO:0000256" key="2">
    <source>
        <dbReference type="SAM" id="SignalP"/>
    </source>
</evidence>
<accession>A0AAV9UTV4</accession>
<keyword evidence="2" id="KW-0732">Signal</keyword>
<gene>
    <name evidence="3" type="ORF">TWF696_006998</name>
</gene>
<proteinExistence type="predicted"/>
<dbReference type="EMBL" id="JAVHNQ010000005">
    <property type="protein sequence ID" value="KAK6346897.1"/>
    <property type="molecule type" value="Genomic_DNA"/>
</dbReference>
<feature type="region of interest" description="Disordered" evidence="1">
    <location>
        <begin position="186"/>
        <end position="229"/>
    </location>
</feature>
<evidence type="ECO:0000313" key="3">
    <source>
        <dbReference type="EMBL" id="KAK6346897.1"/>
    </source>
</evidence>
<evidence type="ECO:0000256" key="1">
    <source>
        <dbReference type="SAM" id="MobiDB-lite"/>
    </source>
</evidence>
<feature type="compositionally biased region" description="Polar residues" evidence="1">
    <location>
        <begin position="201"/>
        <end position="212"/>
    </location>
</feature>
<feature type="region of interest" description="Disordered" evidence="1">
    <location>
        <begin position="347"/>
        <end position="387"/>
    </location>
</feature>
<name>A0AAV9UTV4_9PEZI</name>
<organism evidence="3 4">
    <name type="scientific">Orbilia brochopaga</name>
    <dbReference type="NCBI Taxonomy" id="3140254"/>
    <lineage>
        <taxon>Eukaryota</taxon>
        <taxon>Fungi</taxon>
        <taxon>Dikarya</taxon>
        <taxon>Ascomycota</taxon>
        <taxon>Pezizomycotina</taxon>
        <taxon>Orbiliomycetes</taxon>
        <taxon>Orbiliales</taxon>
        <taxon>Orbiliaceae</taxon>
        <taxon>Orbilia</taxon>
    </lineage>
</organism>
<protein>
    <submittedName>
        <fullName evidence="3">Uncharacterized protein</fullName>
    </submittedName>
</protein>
<keyword evidence="4" id="KW-1185">Reference proteome</keyword>
<feature type="signal peptide" evidence="2">
    <location>
        <begin position="1"/>
        <end position="22"/>
    </location>
</feature>
<evidence type="ECO:0000313" key="4">
    <source>
        <dbReference type="Proteomes" id="UP001375240"/>
    </source>
</evidence>
<dbReference type="AlphaFoldDB" id="A0AAV9UTV4"/>
<dbReference type="Proteomes" id="UP001375240">
    <property type="component" value="Unassembled WGS sequence"/>
</dbReference>
<reference evidence="3 4" key="1">
    <citation type="submission" date="2019-10" db="EMBL/GenBank/DDBJ databases">
        <authorList>
            <person name="Palmer J.M."/>
        </authorList>
    </citation>
    <scope>NUCLEOTIDE SEQUENCE [LARGE SCALE GENOMIC DNA]</scope>
    <source>
        <strain evidence="3 4">TWF696</strain>
    </source>
</reference>